<reference evidence="2 3" key="1">
    <citation type="submission" date="2020-09" db="EMBL/GenBank/DDBJ databases">
        <title>De no assembly of potato wild relative species, Solanum commersonii.</title>
        <authorList>
            <person name="Cho K."/>
        </authorList>
    </citation>
    <scope>NUCLEOTIDE SEQUENCE [LARGE SCALE GENOMIC DNA]</scope>
    <source>
        <strain evidence="2">LZ3.2</strain>
        <tissue evidence="2">Leaf</tissue>
    </source>
</reference>
<evidence type="ECO:0000313" key="2">
    <source>
        <dbReference type="EMBL" id="KAG5588162.1"/>
    </source>
</evidence>
<keyword evidence="3" id="KW-1185">Reference proteome</keyword>
<dbReference type="AlphaFoldDB" id="A0A9J5XKA5"/>
<evidence type="ECO:0000313" key="3">
    <source>
        <dbReference type="Proteomes" id="UP000824120"/>
    </source>
</evidence>
<dbReference type="EMBL" id="JACXVP010000009">
    <property type="protein sequence ID" value="KAG5588162.1"/>
    <property type="molecule type" value="Genomic_DNA"/>
</dbReference>
<dbReference type="Proteomes" id="UP000824120">
    <property type="component" value="Chromosome 9"/>
</dbReference>
<proteinExistence type="predicted"/>
<feature type="compositionally biased region" description="Low complexity" evidence="1">
    <location>
        <begin position="73"/>
        <end position="91"/>
    </location>
</feature>
<feature type="compositionally biased region" description="Gly residues" evidence="1">
    <location>
        <begin position="96"/>
        <end position="110"/>
    </location>
</feature>
<accession>A0A9J5XKA5</accession>
<organism evidence="2 3">
    <name type="scientific">Solanum commersonii</name>
    <name type="common">Commerson's wild potato</name>
    <name type="synonym">Commerson's nightshade</name>
    <dbReference type="NCBI Taxonomy" id="4109"/>
    <lineage>
        <taxon>Eukaryota</taxon>
        <taxon>Viridiplantae</taxon>
        <taxon>Streptophyta</taxon>
        <taxon>Embryophyta</taxon>
        <taxon>Tracheophyta</taxon>
        <taxon>Spermatophyta</taxon>
        <taxon>Magnoliopsida</taxon>
        <taxon>eudicotyledons</taxon>
        <taxon>Gunneridae</taxon>
        <taxon>Pentapetalae</taxon>
        <taxon>asterids</taxon>
        <taxon>lamiids</taxon>
        <taxon>Solanales</taxon>
        <taxon>Solanaceae</taxon>
        <taxon>Solanoideae</taxon>
        <taxon>Solaneae</taxon>
        <taxon>Solanum</taxon>
    </lineage>
</organism>
<gene>
    <name evidence="2" type="ORF">H5410_048596</name>
</gene>
<dbReference type="OrthoDB" id="1299052at2759"/>
<name>A0A9J5XKA5_SOLCO</name>
<feature type="region of interest" description="Disordered" evidence="1">
    <location>
        <begin position="73"/>
        <end position="132"/>
    </location>
</feature>
<comment type="caution">
    <text evidence="2">The sequence shown here is derived from an EMBL/GenBank/DDBJ whole genome shotgun (WGS) entry which is preliminary data.</text>
</comment>
<evidence type="ECO:0000256" key="1">
    <source>
        <dbReference type="SAM" id="MobiDB-lite"/>
    </source>
</evidence>
<protein>
    <submittedName>
        <fullName evidence="2">Uncharacterized protein</fullName>
    </submittedName>
</protein>
<sequence length="153" mass="16840">MVTYYQCKLHGRSIIQPEDFGLVYAIEDVCNFFRWRDREDVDIRSKYVISRLAKRIKELEEVLASYESRVESLDSSSTSSSVRSLSIIGSDEGTEEGGGTVEGEGGGTVEGEGTVEEEGTVEGDGGGTLVFKWSTGSFRRTSCRAGRKNRSMS</sequence>